<dbReference type="PANTHER" id="PTHR36120:SF1">
    <property type="entry name" value="L-FUCOSE ISOMERASE C-TERMINAL DOMAIN-CONTAINING PROTEIN"/>
    <property type="match status" value="1"/>
</dbReference>
<evidence type="ECO:0000256" key="2">
    <source>
        <dbReference type="ARBA" id="ARBA00023277"/>
    </source>
</evidence>
<keyword evidence="2" id="KW-0119">Carbohydrate metabolism</keyword>
<keyword evidence="1" id="KW-0413">Isomerase</keyword>
<protein>
    <submittedName>
        <fullName evidence="3">Uncharacterized protein</fullName>
    </submittedName>
</protein>
<proteinExistence type="predicted"/>
<comment type="caution">
    <text evidence="3">The sequence shown here is derived from an EMBL/GenBank/DDBJ whole genome shotgun (WGS) entry which is preliminary data.</text>
</comment>
<gene>
    <name evidence="3" type="ORF">PECAL_1P31910</name>
</gene>
<organism evidence="3 4">
    <name type="scientific">Pelagomonas calceolata</name>
    <dbReference type="NCBI Taxonomy" id="35677"/>
    <lineage>
        <taxon>Eukaryota</taxon>
        <taxon>Sar</taxon>
        <taxon>Stramenopiles</taxon>
        <taxon>Ochrophyta</taxon>
        <taxon>Pelagophyceae</taxon>
        <taxon>Pelagomonadales</taxon>
        <taxon>Pelagomonadaceae</taxon>
        <taxon>Pelagomonas</taxon>
    </lineage>
</organism>
<sequence>MASAGDRWTQKPQYRVGLLVLERKRDGFDVAWGKKTRGKCWEALVTICGNNGYALKPLNGDHERVADDRSLRRALQKAHVDVDVVVATQPTISDGRLAAVLAQACAVPVVLWATPENPDVRGSPVGGVSSNSLVGTHLFAATLRQLGRRDVELVYQDQDWTAAASQLSRAIARAAGTARIKTAKIGLIGHQAPGFVDLHPDPFALHKTFQGCVLEHVGLADLVQAADGIDQASVDADRKVNVPGAFADRVDDERSSRLYIALKRLVEAENLDAIAIRCWPELPRDYGQWPYLAVTRLADEGLPVACEGDVDGALTMLCCKFLGCGAPYISDWLEHDQTSFVCWHGGMCPTCLTSDPGDGGGPRIRPHFNNKKPAVVDATLKPGMDLCGNQPVRRVRHAIEQASRRWRGGRRDDSARARRKI</sequence>
<dbReference type="PANTHER" id="PTHR36120">
    <property type="entry name" value="FUCOSE ISOMERASE"/>
    <property type="match status" value="1"/>
</dbReference>
<dbReference type="OrthoDB" id="10342984at2759"/>
<dbReference type="Proteomes" id="UP000789595">
    <property type="component" value="Unassembled WGS sequence"/>
</dbReference>
<accession>A0A8J2WV02</accession>
<evidence type="ECO:0000313" key="4">
    <source>
        <dbReference type="Proteomes" id="UP000789595"/>
    </source>
</evidence>
<reference evidence="3" key="1">
    <citation type="submission" date="2021-11" db="EMBL/GenBank/DDBJ databases">
        <authorList>
            <consortium name="Genoscope - CEA"/>
            <person name="William W."/>
        </authorList>
    </citation>
    <scope>NUCLEOTIDE SEQUENCE</scope>
</reference>
<dbReference type="InterPro" id="IPR009015">
    <property type="entry name" value="Fucose_isomerase_N/cen_sf"/>
</dbReference>
<dbReference type="GO" id="GO:0016861">
    <property type="term" value="F:intramolecular oxidoreductase activity, interconverting aldoses and ketoses"/>
    <property type="evidence" value="ECO:0007669"/>
    <property type="project" value="InterPro"/>
</dbReference>
<dbReference type="EMBL" id="CAKKNE010000001">
    <property type="protein sequence ID" value="CAH0366685.1"/>
    <property type="molecule type" value="Genomic_DNA"/>
</dbReference>
<evidence type="ECO:0000313" key="3">
    <source>
        <dbReference type="EMBL" id="CAH0366685.1"/>
    </source>
</evidence>
<name>A0A8J2WV02_9STRA</name>
<dbReference type="GO" id="GO:0005996">
    <property type="term" value="P:monosaccharide metabolic process"/>
    <property type="evidence" value="ECO:0007669"/>
    <property type="project" value="InterPro"/>
</dbReference>
<dbReference type="SUPFAM" id="SSF53743">
    <property type="entry name" value="FucI/AraA N-terminal and middle domains"/>
    <property type="match status" value="1"/>
</dbReference>
<evidence type="ECO:0000256" key="1">
    <source>
        <dbReference type="ARBA" id="ARBA00023235"/>
    </source>
</evidence>
<dbReference type="AlphaFoldDB" id="A0A8J2WV02"/>
<dbReference type="GO" id="GO:0005737">
    <property type="term" value="C:cytoplasm"/>
    <property type="evidence" value="ECO:0007669"/>
    <property type="project" value="InterPro"/>
</dbReference>
<keyword evidence="4" id="KW-1185">Reference proteome</keyword>